<organism evidence="2 3">
    <name type="scientific">Bacteroides fragilis str. 3988T(B)14</name>
    <dbReference type="NCBI Taxonomy" id="1339315"/>
    <lineage>
        <taxon>Bacteria</taxon>
        <taxon>Pseudomonadati</taxon>
        <taxon>Bacteroidota</taxon>
        <taxon>Bacteroidia</taxon>
        <taxon>Bacteroidales</taxon>
        <taxon>Bacteroidaceae</taxon>
        <taxon>Bacteroides</taxon>
    </lineage>
</organism>
<dbReference type="PATRIC" id="fig|1339315.3.peg.152"/>
<dbReference type="Proteomes" id="UP000020529">
    <property type="component" value="Unassembled WGS sequence"/>
</dbReference>
<sequence>MEEKKKFEALQYSYENAGQFRAIAAILGYSEEYRNGDITFSKGNETYTYPLNTLKLGNLGDNRESLLEQSKERIISFFDKEQASNNFQEYSQYLRKNHNVAIIKWDDIKQGTNKNEGYKDGFTVIDLENKIAYKGEDLYRYAYEQNQTLDGKGSYVDIDWNKFNEVGVKPENLSPEDVANIKNGKKTGMLNFSIEDTPGNRTLLDNEKVSYKTENGKLHFEGKATTLKYITAENTPENKSKLKANEIDFKEEGKRIKIDGINARKLAIAAITVVYPIAGIAILLIPKRQEIKNDLSFTKDEIKALKADNVVVKTNSKGERTLHQRDKDTNEIVSIKAKDIHIPQKLGGIELTPMQQENLKNGKEITIVNEELNKAAKVKLDLNARNGLSIKDANTIEIKATEKKEQTIGKERYISDKERLEFVAQKGAKGIDEIFKDKPTEMAAFLEKHKLSKDYASYKEVEKTYSSSREATKQTVGEQISTQMDKIDSSIKATAKQEASILGYGRTYGKNNDTPTMKL</sequence>
<evidence type="ECO:0000256" key="1">
    <source>
        <dbReference type="SAM" id="Phobius"/>
    </source>
</evidence>
<name>A0A015UT08_BACFG</name>
<accession>A0A015UT08</accession>
<dbReference type="EMBL" id="JGCY01000056">
    <property type="protein sequence ID" value="EXY76953.1"/>
    <property type="molecule type" value="Genomic_DNA"/>
</dbReference>
<gene>
    <name evidence="2" type="ORF">M124_4155</name>
</gene>
<comment type="caution">
    <text evidence="2">The sequence shown here is derived from an EMBL/GenBank/DDBJ whole genome shotgun (WGS) entry which is preliminary data.</text>
</comment>
<feature type="transmembrane region" description="Helical" evidence="1">
    <location>
        <begin position="266"/>
        <end position="285"/>
    </location>
</feature>
<dbReference type="AlphaFoldDB" id="A0A015UT08"/>
<keyword evidence="1" id="KW-1133">Transmembrane helix</keyword>
<proteinExistence type="predicted"/>
<keyword evidence="1" id="KW-0812">Transmembrane</keyword>
<dbReference type="RefSeq" id="WP_032586848.1">
    <property type="nucleotide sequence ID" value="NZ_JGCY01000056.1"/>
</dbReference>
<evidence type="ECO:0000313" key="2">
    <source>
        <dbReference type="EMBL" id="EXY76953.1"/>
    </source>
</evidence>
<reference evidence="2 3" key="1">
    <citation type="submission" date="2014-02" db="EMBL/GenBank/DDBJ databases">
        <authorList>
            <person name="Sears C."/>
            <person name="Carroll K."/>
            <person name="Sack B.R."/>
            <person name="Qadri F."/>
            <person name="Myers L.L."/>
            <person name="Chung G.-T."/>
            <person name="Escheverria P."/>
            <person name="Fraser C.M."/>
            <person name="Sadzewicz L."/>
            <person name="Shefchek K.A."/>
            <person name="Tallon L."/>
            <person name="Das S.P."/>
            <person name="Daugherty S."/>
            <person name="Mongodin E.F."/>
        </authorList>
    </citation>
    <scope>NUCLEOTIDE SEQUENCE [LARGE SCALE GENOMIC DNA]</scope>
    <source>
        <strain evidence="3">3988T(B)14</strain>
    </source>
</reference>
<evidence type="ECO:0000313" key="3">
    <source>
        <dbReference type="Proteomes" id="UP000020529"/>
    </source>
</evidence>
<protein>
    <submittedName>
        <fullName evidence="2">Uncharacterized protein</fullName>
    </submittedName>
</protein>
<keyword evidence="1" id="KW-0472">Membrane</keyword>